<evidence type="ECO:0008006" key="3">
    <source>
        <dbReference type="Google" id="ProtNLM"/>
    </source>
</evidence>
<dbReference type="EMBL" id="PPXF01000001">
    <property type="protein sequence ID" value="POH71552.1"/>
    <property type="molecule type" value="Genomic_DNA"/>
</dbReference>
<protein>
    <recommendedName>
        <fullName evidence="3">DUF1643 domain-containing protein</fullName>
    </recommendedName>
</protein>
<gene>
    <name evidence="1" type="ORF">C3B59_00005</name>
</gene>
<sequence length="69" mass="7684">MQWLYEHTADNSARFVLGTLNANPLVCFGVNPSTAEPNRLDRTVDAVRRVATLNGFDSFVMLNVCARRA</sequence>
<evidence type="ECO:0000313" key="2">
    <source>
        <dbReference type="Proteomes" id="UP000237104"/>
    </source>
</evidence>
<dbReference type="RefSeq" id="WP_103429484.1">
    <property type="nucleotide sequence ID" value="NZ_PPXF01000001.1"/>
</dbReference>
<dbReference type="OrthoDB" id="9807577at2"/>
<comment type="caution">
    <text evidence="1">The sequence shown here is derived from an EMBL/GenBank/DDBJ whole genome shotgun (WGS) entry which is preliminary data.</text>
</comment>
<accession>A0A2S3ZRC7</accession>
<name>A0A2S3ZRC7_9MICO</name>
<proteinExistence type="predicted"/>
<organism evidence="1 2">
    <name type="scientific">Cryobacterium zongtaii</name>
    <dbReference type="NCBI Taxonomy" id="1259217"/>
    <lineage>
        <taxon>Bacteria</taxon>
        <taxon>Bacillati</taxon>
        <taxon>Actinomycetota</taxon>
        <taxon>Actinomycetes</taxon>
        <taxon>Micrococcales</taxon>
        <taxon>Microbacteriaceae</taxon>
        <taxon>Cryobacterium</taxon>
    </lineage>
</organism>
<reference evidence="1 2" key="1">
    <citation type="submission" date="2018-01" db="EMBL/GenBank/DDBJ databases">
        <title>Cryobacterium sp. nov., from glaciers in China.</title>
        <authorList>
            <person name="Liu Q."/>
            <person name="Xin Y.-H."/>
        </authorList>
    </citation>
    <scope>NUCLEOTIDE SEQUENCE [LARGE SCALE GENOMIC DNA]</scope>
    <source>
        <strain evidence="1 2">TMB1-8</strain>
    </source>
</reference>
<dbReference type="InterPro" id="IPR012441">
    <property type="entry name" value="DUF1643"/>
</dbReference>
<dbReference type="Proteomes" id="UP000237104">
    <property type="component" value="Unassembled WGS sequence"/>
</dbReference>
<dbReference type="Pfam" id="PF07799">
    <property type="entry name" value="DUF1643"/>
    <property type="match status" value="1"/>
</dbReference>
<dbReference type="AlphaFoldDB" id="A0A2S3ZRC7"/>
<evidence type="ECO:0000313" key="1">
    <source>
        <dbReference type="EMBL" id="POH71552.1"/>
    </source>
</evidence>